<sequence length="201" mass="23988">MGLKKVIKILLSVFIILINIINMNISERLAFDRLEAEKLLKETYRPLENFTKELIVSEDEKLLLVPNYIKNEEDFINLFKEKMQEHNAKGFYKDLIVQKRGQLFVDGFVYIPSIYTKNGRVTRAYIKEKQKLISKLFGNDDKKIVELIIKEEWTISGEWHKRSNYYIKNQNGKWMLDHANGTSSYRFVDINNNPWRAYWKD</sequence>
<evidence type="ECO:0000313" key="2">
    <source>
        <dbReference type="EMBL" id="QEK11423.1"/>
    </source>
</evidence>
<dbReference type="KEGG" id="crs:FQB35_03010"/>
<organism evidence="2 3">
    <name type="scientific">Crassaminicella thermophila</name>
    <dbReference type="NCBI Taxonomy" id="2599308"/>
    <lineage>
        <taxon>Bacteria</taxon>
        <taxon>Bacillati</taxon>
        <taxon>Bacillota</taxon>
        <taxon>Clostridia</taxon>
        <taxon>Eubacteriales</taxon>
        <taxon>Clostridiaceae</taxon>
        <taxon>Crassaminicella</taxon>
    </lineage>
</organism>
<keyword evidence="1" id="KW-0812">Transmembrane</keyword>
<feature type="transmembrane region" description="Helical" evidence="1">
    <location>
        <begin position="6"/>
        <end position="25"/>
    </location>
</feature>
<name>A0A5C0SA34_CRATE</name>
<dbReference type="EMBL" id="CP042243">
    <property type="protein sequence ID" value="QEK11423.1"/>
    <property type="molecule type" value="Genomic_DNA"/>
</dbReference>
<protein>
    <submittedName>
        <fullName evidence="2">Uncharacterized protein</fullName>
    </submittedName>
</protein>
<keyword evidence="3" id="KW-1185">Reference proteome</keyword>
<dbReference type="OrthoDB" id="1954576at2"/>
<evidence type="ECO:0000313" key="3">
    <source>
        <dbReference type="Proteomes" id="UP000324646"/>
    </source>
</evidence>
<gene>
    <name evidence="2" type="ORF">FQB35_03010</name>
</gene>
<keyword evidence="1" id="KW-0472">Membrane</keyword>
<evidence type="ECO:0000256" key="1">
    <source>
        <dbReference type="SAM" id="Phobius"/>
    </source>
</evidence>
<dbReference type="Proteomes" id="UP000324646">
    <property type="component" value="Chromosome"/>
</dbReference>
<dbReference type="RefSeq" id="WP_148808552.1">
    <property type="nucleotide sequence ID" value="NZ_CP042243.1"/>
</dbReference>
<accession>A0A5C0SA34</accession>
<proteinExistence type="predicted"/>
<reference evidence="2 3" key="1">
    <citation type="submission" date="2019-07" db="EMBL/GenBank/DDBJ databases">
        <title>Complete genome of Crassaminicella thermophila SY095.</title>
        <authorList>
            <person name="Li X."/>
        </authorList>
    </citation>
    <scope>NUCLEOTIDE SEQUENCE [LARGE SCALE GENOMIC DNA]</scope>
    <source>
        <strain evidence="2 3">SY095</strain>
    </source>
</reference>
<dbReference type="AlphaFoldDB" id="A0A5C0SA34"/>
<keyword evidence="1" id="KW-1133">Transmembrane helix</keyword>